<dbReference type="Proteomes" id="UP000184001">
    <property type="component" value="Unassembled WGS sequence"/>
</dbReference>
<dbReference type="EMBL" id="FQZR01000002">
    <property type="protein sequence ID" value="SHI77284.1"/>
    <property type="molecule type" value="Genomic_DNA"/>
</dbReference>
<proteinExistence type="predicted"/>
<gene>
    <name evidence="2" type="ORF">SAMN05660830_00937</name>
</gene>
<dbReference type="Pfam" id="PF13384">
    <property type="entry name" value="HTH_23"/>
    <property type="match status" value="1"/>
</dbReference>
<dbReference type="GO" id="GO:0003677">
    <property type="term" value="F:DNA binding"/>
    <property type="evidence" value="ECO:0007669"/>
    <property type="project" value="UniProtKB-KW"/>
</dbReference>
<comment type="caution">
    <text evidence="2">The sequence shown here is derived from an EMBL/GenBank/DDBJ whole genome shotgun (WGS) entry which is preliminary data.</text>
</comment>
<evidence type="ECO:0000313" key="2">
    <source>
        <dbReference type="EMBL" id="SHI77284.1"/>
    </source>
</evidence>
<reference evidence="2 3" key="1">
    <citation type="submission" date="2016-11" db="EMBL/GenBank/DDBJ databases">
        <authorList>
            <person name="Varghese N."/>
            <person name="Submissions S."/>
        </authorList>
    </citation>
    <scope>NUCLEOTIDE SEQUENCE [LARGE SCALE GENOMIC DNA]</scope>
    <source>
        <strain evidence="2 3">DSM 17919</strain>
    </source>
</reference>
<dbReference type="PROSITE" id="PS50943">
    <property type="entry name" value="HTH_CROC1"/>
    <property type="match status" value="1"/>
</dbReference>
<evidence type="ECO:0000259" key="1">
    <source>
        <dbReference type="PROSITE" id="PS50943"/>
    </source>
</evidence>
<evidence type="ECO:0000313" key="3">
    <source>
        <dbReference type="Proteomes" id="UP000184001"/>
    </source>
</evidence>
<accession>A0A8G2FH59</accession>
<sequence length="175" mass="19338">MLRQHNKNRVLPTTAAKHDPENAQAWAVIMTKILALRAQGKTMQQIGDMFGVGRDTVSRWISKEFGGEKTTFGDMLRYAKALNIPFEELVEKDHPAYISKYNRIVGEILQEFTQDSAMSITDIASASNLSKTEICAVFSGQAAATPEQLYKICSAIEVNASVVLKQAAKHIHTAI</sequence>
<dbReference type="AlphaFoldDB" id="A0A8G2FH59"/>
<protein>
    <submittedName>
        <fullName evidence="2">Homeodomain-like domain-containing protein</fullName>
    </submittedName>
</protein>
<dbReference type="SMART" id="SM00530">
    <property type="entry name" value="HTH_XRE"/>
    <property type="match status" value="2"/>
</dbReference>
<dbReference type="SUPFAM" id="SSF47413">
    <property type="entry name" value="lambda repressor-like DNA-binding domains"/>
    <property type="match status" value="2"/>
</dbReference>
<dbReference type="Gene3D" id="1.10.260.40">
    <property type="entry name" value="lambda repressor-like DNA-binding domains"/>
    <property type="match status" value="2"/>
</dbReference>
<name>A0A8G2FH59_9BACT</name>
<organism evidence="2 3">
    <name type="scientific">Halodesulfovibrio aestuarii</name>
    <dbReference type="NCBI Taxonomy" id="126333"/>
    <lineage>
        <taxon>Bacteria</taxon>
        <taxon>Pseudomonadati</taxon>
        <taxon>Thermodesulfobacteriota</taxon>
        <taxon>Desulfovibrionia</taxon>
        <taxon>Desulfovibrionales</taxon>
        <taxon>Desulfovibrionaceae</taxon>
        <taxon>Halodesulfovibrio</taxon>
    </lineage>
</organism>
<keyword evidence="2" id="KW-0371">Homeobox</keyword>
<feature type="domain" description="HTH cro/C1-type" evidence="1">
    <location>
        <begin position="118"/>
        <end position="163"/>
    </location>
</feature>
<keyword evidence="2" id="KW-0238">DNA-binding</keyword>
<dbReference type="InterPro" id="IPR001387">
    <property type="entry name" value="Cro/C1-type_HTH"/>
</dbReference>
<dbReference type="RefSeq" id="WP_020002050.1">
    <property type="nucleotide sequence ID" value="NZ_FQZR01000002.1"/>
</dbReference>
<dbReference type="InterPro" id="IPR010982">
    <property type="entry name" value="Lambda_DNA-bd_dom_sf"/>
</dbReference>